<dbReference type="Gene3D" id="3.40.50.150">
    <property type="entry name" value="Vaccinia Virus protein VP39"/>
    <property type="match status" value="2"/>
</dbReference>
<organism evidence="2 3">
    <name type="scientific">Micromonospora parastrephiae</name>
    <dbReference type="NCBI Taxonomy" id="2806101"/>
    <lineage>
        <taxon>Bacteria</taxon>
        <taxon>Bacillati</taxon>
        <taxon>Actinomycetota</taxon>
        <taxon>Actinomycetes</taxon>
        <taxon>Micromonosporales</taxon>
        <taxon>Micromonosporaceae</taxon>
        <taxon>Micromonospora</taxon>
    </lineage>
</organism>
<dbReference type="SUPFAM" id="SSF53335">
    <property type="entry name" value="S-adenosyl-L-methionine-dependent methyltransferases"/>
    <property type="match status" value="1"/>
</dbReference>
<feature type="domain" description="Methyltransferase" evidence="1">
    <location>
        <begin position="55"/>
        <end position="147"/>
    </location>
</feature>
<proteinExistence type="predicted"/>
<dbReference type="CDD" id="cd02440">
    <property type="entry name" value="AdoMet_MTases"/>
    <property type="match status" value="1"/>
</dbReference>
<evidence type="ECO:0000313" key="3">
    <source>
        <dbReference type="Proteomes" id="UP000601027"/>
    </source>
</evidence>
<dbReference type="InterPro" id="IPR041698">
    <property type="entry name" value="Methyltransf_25"/>
</dbReference>
<dbReference type="Proteomes" id="UP000601027">
    <property type="component" value="Unassembled WGS sequence"/>
</dbReference>
<gene>
    <name evidence="2" type="ORF">JNW91_12335</name>
</gene>
<dbReference type="RefSeq" id="WP_203174984.1">
    <property type="nucleotide sequence ID" value="NZ_JAEVHM010000045.1"/>
</dbReference>
<dbReference type="GO" id="GO:0032259">
    <property type="term" value="P:methylation"/>
    <property type="evidence" value="ECO:0007669"/>
    <property type="project" value="UniProtKB-KW"/>
</dbReference>
<keyword evidence="2" id="KW-0489">Methyltransferase</keyword>
<dbReference type="EMBL" id="JAEVHM010000045">
    <property type="protein sequence ID" value="MBM0232581.1"/>
    <property type="molecule type" value="Genomic_DNA"/>
</dbReference>
<keyword evidence="3" id="KW-1185">Reference proteome</keyword>
<dbReference type="InterPro" id="IPR029063">
    <property type="entry name" value="SAM-dependent_MTases_sf"/>
</dbReference>
<protein>
    <submittedName>
        <fullName evidence="2">Methyltransferase domain-containing protein</fullName>
    </submittedName>
</protein>
<sequence length="260" mass="28729">MTEHSEFGPESYGERLAEIYDDWVVQLQDDTEQTVTFLADLSKQTASETGAGDLLELGVGTGRVALPLAAKGLSVTGVDASVQMLDLLAAKPGGQQIQRVLGDFTDVRVDRQFGVVYIVFNTLLSLPTQEDQVRCLRNAAEHLVRGGALVVQAFVPDVARFEAGRSSGQAMEVARKESTSLLLSVSNHDPVTQRMWPRYGLKGDSGVQEYPLQFRYVWPSELDLMARLAGLKPESRWGGWEGQEFTAESPWHVSVYRRVN</sequence>
<evidence type="ECO:0000313" key="2">
    <source>
        <dbReference type="EMBL" id="MBM0232581.1"/>
    </source>
</evidence>
<evidence type="ECO:0000259" key="1">
    <source>
        <dbReference type="Pfam" id="PF13649"/>
    </source>
</evidence>
<dbReference type="Pfam" id="PF13649">
    <property type="entry name" value="Methyltransf_25"/>
    <property type="match status" value="1"/>
</dbReference>
<reference evidence="2 3" key="1">
    <citation type="submission" date="2021-01" db="EMBL/GenBank/DDBJ databases">
        <title>Draft genome sequence of Micromonospora sp. strain STR1_7.</title>
        <authorList>
            <person name="Karlyshev A."/>
            <person name="Jawad R."/>
        </authorList>
    </citation>
    <scope>NUCLEOTIDE SEQUENCE [LARGE SCALE GENOMIC DNA]</scope>
    <source>
        <strain evidence="2 3">STR1-7</strain>
    </source>
</reference>
<keyword evidence="2" id="KW-0808">Transferase</keyword>
<accession>A0ABS1XTI8</accession>
<name>A0ABS1XTI8_9ACTN</name>
<comment type="caution">
    <text evidence="2">The sequence shown here is derived from an EMBL/GenBank/DDBJ whole genome shotgun (WGS) entry which is preliminary data.</text>
</comment>
<dbReference type="GO" id="GO:0008168">
    <property type="term" value="F:methyltransferase activity"/>
    <property type="evidence" value="ECO:0007669"/>
    <property type="project" value="UniProtKB-KW"/>
</dbReference>